<dbReference type="GO" id="GO:0005524">
    <property type="term" value="F:ATP binding"/>
    <property type="evidence" value="ECO:0007669"/>
    <property type="project" value="UniProtKB-UniRule"/>
</dbReference>
<accession>A0ABD0ZEC5</accession>
<evidence type="ECO:0000313" key="7">
    <source>
        <dbReference type="Proteomes" id="UP001558652"/>
    </source>
</evidence>
<dbReference type="InterPro" id="IPR029499">
    <property type="entry name" value="PduO-typ"/>
</dbReference>
<proteinExistence type="inferred from homology"/>
<reference evidence="6 7" key="1">
    <citation type="submission" date="2024-07" db="EMBL/GenBank/DDBJ databases">
        <title>Chromosome-level genome assembly of the water stick insect Ranatra chinensis (Heteroptera: Nepidae).</title>
        <authorList>
            <person name="Liu X."/>
        </authorList>
    </citation>
    <scope>NUCLEOTIDE SEQUENCE [LARGE SCALE GENOMIC DNA]</scope>
    <source>
        <strain evidence="6">Cailab_2021Rc</strain>
        <tissue evidence="6">Muscle</tissue>
    </source>
</reference>
<evidence type="ECO:0000256" key="2">
    <source>
        <dbReference type="ARBA" id="ARBA00022741"/>
    </source>
</evidence>
<feature type="domain" description="Cobalamin adenosyltransferase-like" evidence="5">
    <location>
        <begin position="11"/>
        <end position="142"/>
    </location>
</feature>
<evidence type="ECO:0000259" key="5">
    <source>
        <dbReference type="Pfam" id="PF01923"/>
    </source>
</evidence>
<evidence type="ECO:0000313" key="6">
    <source>
        <dbReference type="EMBL" id="KAL1140638.1"/>
    </source>
</evidence>
<dbReference type="PANTHER" id="PTHR12213">
    <property type="entry name" value="CORRINOID ADENOSYLTRANSFERASE"/>
    <property type="match status" value="1"/>
</dbReference>
<organism evidence="6 7">
    <name type="scientific">Ranatra chinensis</name>
    <dbReference type="NCBI Taxonomy" id="642074"/>
    <lineage>
        <taxon>Eukaryota</taxon>
        <taxon>Metazoa</taxon>
        <taxon>Ecdysozoa</taxon>
        <taxon>Arthropoda</taxon>
        <taxon>Hexapoda</taxon>
        <taxon>Insecta</taxon>
        <taxon>Pterygota</taxon>
        <taxon>Neoptera</taxon>
        <taxon>Paraneoptera</taxon>
        <taxon>Hemiptera</taxon>
        <taxon>Heteroptera</taxon>
        <taxon>Panheteroptera</taxon>
        <taxon>Nepomorpha</taxon>
        <taxon>Nepidae</taxon>
        <taxon>Ranatrinae</taxon>
        <taxon>Ranatra</taxon>
    </lineage>
</organism>
<comment type="similarity">
    <text evidence="4">Belongs to the Cob(I)alamin adenosyltransferase family.</text>
</comment>
<name>A0ABD0ZEC5_9HEMI</name>
<keyword evidence="7" id="KW-1185">Reference proteome</keyword>
<dbReference type="Gene3D" id="1.20.1200.10">
    <property type="entry name" value="Cobalamin adenosyltransferase-like"/>
    <property type="match status" value="1"/>
</dbReference>
<evidence type="ECO:0000256" key="4">
    <source>
        <dbReference type="RuleBase" id="RU366026"/>
    </source>
</evidence>
<dbReference type="SUPFAM" id="SSF89028">
    <property type="entry name" value="Cobalamin adenosyltransferase-like"/>
    <property type="match status" value="1"/>
</dbReference>
<protein>
    <recommendedName>
        <fullName evidence="5">Cobalamin adenosyltransferase-like domain-containing protein</fullName>
    </recommendedName>
</protein>
<dbReference type="PANTHER" id="PTHR12213:SF0">
    <property type="entry name" value="CORRINOID ADENOSYLTRANSFERASE MMAB"/>
    <property type="match status" value="1"/>
</dbReference>
<keyword evidence="3 4" id="KW-0067">ATP-binding</keyword>
<evidence type="ECO:0000256" key="3">
    <source>
        <dbReference type="ARBA" id="ARBA00022840"/>
    </source>
</evidence>
<dbReference type="Proteomes" id="UP001558652">
    <property type="component" value="Unassembled WGS sequence"/>
</dbReference>
<dbReference type="GO" id="GO:0016740">
    <property type="term" value="F:transferase activity"/>
    <property type="evidence" value="ECO:0007669"/>
    <property type="project" value="UniProtKB-KW"/>
</dbReference>
<evidence type="ECO:0000256" key="1">
    <source>
        <dbReference type="ARBA" id="ARBA00022679"/>
    </source>
</evidence>
<dbReference type="EMBL" id="JBFDAA010000001">
    <property type="protein sequence ID" value="KAL1140638.1"/>
    <property type="molecule type" value="Genomic_DNA"/>
</dbReference>
<comment type="caution">
    <text evidence="6">The sequence shown here is derived from an EMBL/GenBank/DDBJ whole genome shotgun (WGS) entry which is preliminary data.</text>
</comment>
<dbReference type="AlphaFoldDB" id="A0ABD0ZEC5"/>
<dbReference type="InterPro" id="IPR036451">
    <property type="entry name" value="CblAdoTrfase-like_sf"/>
</dbReference>
<keyword evidence="1 4" id="KW-0808">Transferase</keyword>
<dbReference type="Pfam" id="PF01923">
    <property type="entry name" value="Cob_adeno_trans"/>
    <property type="match status" value="1"/>
</dbReference>
<gene>
    <name evidence="6" type="ORF">AAG570_000568</name>
</gene>
<keyword evidence="2 4" id="KW-0547">Nucleotide-binding</keyword>
<dbReference type="InterPro" id="IPR016030">
    <property type="entry name" value="CblAdoTrfase-like"/>
</dbReference>
<sequence length="180" mass="20252">MFSSSHKITGYTKEGDSGFSKIDDLLISKDDQIFNAIGTTRELSSYIGLAREFAIDKEHPYTDKLTRIQTLLVDIALSVTYFECESKNKQEFSEKNTKEIEEWIQEFSANLVPRERYILPGGGKAAASLHVARNICQRAERLGDFLLTVARFAAKIDKRTESVYSPLGTGKNSEDTKIES</sequence>